<dbReference type="GO" id="GO:0003735">
    <property type="term" value="F:structural constituent of ribosome"/>
    <property type="evidence" value="ECO:0007669"/>
    <property type="project" value="InterPro"/>
</dbReference>
<sequence length="80" mass="8882">MRGGHASHLQGASTESKEATFKRAGTKGTVTMASFDKAEGRILDKQICMRCNARNPERADQCRKCGYKNLRPKAKEPRTV</sequence>
<keyword evidence="7" id="KW-1185">Reference proteome</keyword>
<organism evidence="6 7">
    <name type="scientific">Halapricum desulfuricans</name>
    <dbReference type="NCBI Taxonomy" id="2841257"/>
    <lineage>
        <taxon>Archaea</taxon>
        <taxon>Methanobacteriati</taxon>
        <taxon>Methanobacteriota</taxon>
        <taxon>Stenosarchaea group</taxon>
        <taxon>Halobacteria</taxon>
        <taxon>Halobacteriales</taxon>
        <taxon>Haloarculaceae</taxon>
        <taxon>Halapricum</taxon>
    </lineage>
</organism>
<evidence type="ECO:0000313" key="6">
    <source>
        <dbReference type="EMBL" id="QSG16204.1"/>
    </source>
</evidence>
<dbReference type="InterPro" id="IPR001975">
    <property type="entry name" value="Ribosomal_eL40_dom"/>
</dbReference>
<dbReference type="PANTHER" id="PTHR39649">
    <property type="entry name" value="50S RIBOSOMAL PROTEIN L40E"/>
    <property type="match status" value="1"/>
</dbReference>
<keyword evidence="1 3" id="KW-0689">Ribosomal protein</keyword>
<feature type="domain" description="Large ribosomal subunit protein eL40" evidence="5">
    <location>
        <begin position="29"/>
        <end position="77"/>
    </location>
</feature>
<evidence type="ECO:0000259" key="5">
    <source>
        <dbReference type="SMART" id="SM01377"/>
    </source>
</evidence>
<dbReference type="EMBL" id="CP064791">
    <property type="protein sequence ID" value="QSG16204.1"/>
    <property type="molecule type" value="Genomic_DNA"/>
</dbReference>
<evidence type="ECO:0000256" key="4">
    <source>
        <dbReference type="SAM" id="MobiDB-lite"/>
    </source>
</evidence>
<dbReference type="Pfam" id="PF01020">
    <property type="entry name" value="Ribosomal_L40e"/>
    <property type="match status" value="1"/>
</dbReference>
<dbReference type="Proteomes" id="UP000663292">
    <property type="component" value="Chromosome"/>
</dbReference>
<gene>
    <name evidence="6" type="primary">rPL40A</name>
    <name evidence="3" type="synonym">rpl40e</name>
    <name evidence="6" type="ORF">HSEST_2695</name>
</gene>
<dbReference type="SUPFAM" id="SSF57829">
    <property type="entry name" value="Zn-binding ribosomal proteins"/>
    <property type="match status" value="1"/>
</dbReference>
<dbReference type="HAMAP" id="MF_00788">
    <property type="entry name" value="Ribosomal_eL40"/>
    <property type="match status" value="1"/>
</dbReference>
<dbReference type="PANTHER" id="PTHR39649:SF1">
    <property type="entry name" value="LARGE RIBOSOMAL SUBUNIT PROTEIN EL40"/>
    <property type="match status" value="1"/>
</dbReference>
<accession>A0A897NUU6</accession>
<dbReference type="GO" id="GO:1990904">
    <property type="term" value="C:ribonucleoprotein complex"/>
    <property type="evidence" value="ECO:0007669"/>
    <property type="project" value="UniProtKB-KW"/>
</dbReference>
<dbReference type="AlphaFoldDB" id="A0A897NUU6"/>
<dbReference type="NCBIfam" id="NF003161">
    <property type="entry name" value="PRK04136.1"/>
    <property type="match status" value="1"/>
</dbReference>
<dbReference type="InterPro" id="IPR038587">
    <property type="entry name" value="Ribosomal_eL40_sf"/>
</dbReference>
<dbReference type="GO" id="GO:0006412">
    <property type="term" value="P:translation"/>
    <property type="evidence" value="ECO:0007669"/>
    <property type="project" value="UniProtKB-UniRule"/>
</dbReference>
<keyword evidence="2 3" id="KW-0687">Ribonucleoprotein</keyword>
<dbReference type="GO" id="GO:0005840">
    <property type="term" value="C:ribosome"/>
    <property type="evidence" value="ECO:0007669"/>
    <property type="project" value="UniProtKB-KW"/>
</dbReference>
<evidence type="ECO:0000256" key="2">
    <source>
        <dbReference type="ARBA" id="ARBA00023274"/>
    </source>
</evidence>
<feature type="region of interest" description="Disordered" evidence="4">
    <location>
        <begin position="1"/>
        <end position="28"/>
    </location>
</feature>
<dbReference type="Gene3D" id="4.10.1060.50">
    <property type="match status" value="1"/>
</dbReference>
<dbReference type="InterPro" id="IPR023657">
    <property type="entry name" value="Ribosomal_eL40_arc"/>
</dbReference>
<reference evidence="6 7" key="1">
    <citation type="submission" date="2020-11" db="EMBL/GenBank/DDBJ databases">
        <title>Carbohydrate-dependent, anaerobic sulfur respiration: A novel catabolism in halophilic archaea.</title>
        <authorList>
            <person name="Sorokin D.Y."/>
            <person name="Messina E."/>
            <person name="Smedile F."/>
            <person name="La Cono V."/>
            <person name="Hallsworth J.E."/>
            <person name="Yakimov M.M."/>
        </authorList>
    </citation>
    <scope>NUCLEOTIDE SEQUENCE [LARGE SCALE GENOMIC DNA]</scope>
    <source>
        <strain evidence="6 7">HSR-Est</strain>
    </source>
</reference>
<proteinExistence type="inferred from homology"/>
<comment type="similarity">
    <text evidence="3">Belongs to the eukaryotic ribosomal protein eL40 family.</text>
</comment>
<evidence type="ECO:0000256" key="3">
    <source>
        <dbReference type="HAMAP-Rule" id="MF_00788"/>
    </source>
</evidence>
<dbReference type="InterPro" id="IPR011332">
    <property type="entry name" value="Ribosomal_zn-bd"/>
</dbReference>
<evidence type="ECO:0000313" key="7">
    <source>
        <dbReference type="Proteomes" id="UP000663292"/>
    </source>
</evidence>
<name>A0A897NUU6_9EURY</name>
<evidence type="ECO:0000256" key="1">
    <source>
        <dbReference type="ARBA" id="ARBA00022980"/>
    </source>
</evidence>
<protein>
    <recommendedName>
        <fullName evidence="3">Large ribosomal subunit protein eL40</fullName>
    </recommendedName>
</protein>
<dbReference type="SMART" id="SM01377">
    <property type="entry name" value="Ribosomal_L40e"/>
    <property type="match status" value="1"/>
</dbReference>